<feature type="site" description="Contributes to redox potential value" evidence="8">
    <location>
        <position position="35"/>
    </location>
</feature>
<feature type="active site" description="Nucleophile" evidence="8">
    <location>
        <position position="36"/>
    </location>
</feature>
<dbReference type="OrthoDB" id="9790390at2"/>
<feature type="site" description="Deprotonates C-terminal active site Cys" evidence="8">
    <location>
        <position position="27"/>
    </location>
</feature>
<keyword evidence="3" id="KW-0249">Electron transport</keyword>
<comment type="similarity">
    <text evidence="1 7">Belongs to the thioredoxin family.</text>
</comment>
<dbReference type="STRING" id="83449.BON30_46775"/>
<evidence type="ECO:0000256" key="2">
    <source>
        <dbReference type="ARBA" id="ARBA00022448"/>
    </source>
</evidence>
<dbReference type="GO" id="GO:0015035">
    <property type="term" value="F:protein-disulfide reductase activity"/>
    <property type="evidence" value="ECO:0007669"/>
    <property type="project" value="UniProtKB-UniRule"/>
</dbReference>
<dbReference type="PANTHER" id="PTHR45663:SF11">
    <property type="entry name" value="GEO12009P1"/>
    <property type="match status" value="1"/>
</dbReference>
<dbReference type="EMBL" id="MPIN01000027">
    <property type="protein sequence ID" value="OJH33827.1"/>
    <property type="molecule type" value="Genomic_DNA"/>
</dbReference>
<reference evidence="12" key="1">
    <citation type="submission" date="2016-11" db="EMBL/GenBank/DDBJ databases">
        <authorList>
            <person name="Shukria A."/>
            <person name="Stevens D.C."/>
        </authorList>
    </citation>
    <scope>NUCLEOTIDE SEQUENCE [LARGE SCALE GENOMIC DNA]</scope>
    <source>
        <strain evidence="12">Cbfe23</strain>
    </source>
</reference>
<feature type="domain" description="Thioredoxin" evidence="10">
    <location>
        <begin position="1"/>
        <end position="108"/>
    </location>
</feature>
<gene>
    <name evidence="11" type="ORF">BON30_46775</name>
</gene>
<dbReference type="InterPro" id="IPR017937">
    <property type="entry name" value="Thioredoxin_CS"/>
</dbReference>
<evidence type="ECO:0000256" key="1">
    <source>
        <dbReference type="ARBA" id="ARBA00008987"/>
    </source>
</evidence>
<evidence type="ECO:0000256" key="3">
    <source>
        <dbReference type="ARBA" id="ARBA00022982"/>
    </source>
</evidence>
<dbReference type="GO" id="GO:0045454">
    <property type="term" value="P:cell redox homeostasis"/>
    <property type="evidence" value="ECO:0007669"/>
    <property type="project" value="TreeGrafter"/>
</dbReference>
<evidence type="ECO:0000259" key="10">
    <source>
        <dbReference type="PROSITE" id="PS51352"/>
    </source>
</evidence>
<dbReference type="InterPro" id="IPR005746">
    <property type="entry name" value="Thioredoxin"/>
</dbReference>
<dbReference type="NCBIfam" id="TIGR01068">
    <property type="entry name" value="thioredoxin"/>
    <property type="match status" value="1"/>
</dbReference>
<dbReference type="Gene3D" id="3.40.30.10">
    <property type="entry name" value="Glutaredoxin"/>
    <property type="match status" value="1"/>
</dbReference>
<sequence>MSDRYIHVSEANFDVAVLKDHGPVLVDFWAEWCGPCSRIAPILDEIADEYAGKLTIAKLNIDENRSIAQKHGVQRIPTLLLFKRGEVVAVKEGVPSKPQLSEFLAANM</sequence>
<dbReference type="PRINTS" id="PR00421">
    <property type="entry name" value="THIOREDOXIN"/>
</dbReference>
<dbReference type="Proteomes" id="UP000182229">
    <property type="component" value="Unassembled WGS sequence"/>
</dbReference>
<keyword evidence="12" id="KW-1185">Reference proteome</keyword>
<evidence type="ECO:0000313" key="11">
    <source>
        <dbReference type="EMBL" id="OJH33827.1"/>
    </source>
</evidence>
<dbReference type="InterPro" id="IPR036249">
    <property type="entry name" value="Thioredoxin-like_sf"/>
</dbReference>
<dbReference type="InterPro" id="IPR013766">
    <property type="entry name" value="Thioredoxin_domain"/>
</dbReference>
<feature type="disulfide bond" description="Redox-active" evidence="9">
    <location>
        <begin position="33"/>
        <end position="36"/>
    </location>
</feature>
<accession>A0A1L9AUY6</accession>
<dbReference type="Pfam" id="PF00085">
    <property type="entry name" value="Thioredoxin"/>
    <property type="match status" value="1"/>
</dbReference>
<evidence type="ECO:0000256" key="7">
    <source>
        <dbReference type="PIRNR" id="PIRNR000077"/>
    </source>
</evidence>
<feature type="active site" description="Nucleophile" evidence="8">
    <location>
        <position position="33"/>
    </location>
</feature>
<organism evidence="11 12">
    <name type="scientific">Cystobacter ferrugineus</name>
    <dbReference type="NCBI Taxonomy" id="83449"/>
    <lineage>
        <taxon>Bacteria</taxon>
        <taxon>Pseudomonadati</taxon>
        <taxon>Myxococcota</taxon>
        <taxon>Myxococcia</taxon>
        <taxon>Myxococcales</taxon>
        <taxon>Cystobacterineae</taxon>
        <taxon>Archangiaceae</taxon>
        <taxon>Cystobacter</taxon>
    </lineage>
</organism>
<protein>
    <recommendedName>
        <fullName evidence="6 7">Thioredoxin</fullName>
    </recommendedName>
</protein>
<evidence type="ECO:0000256" key="9">
    <source>
        <dbReference type="PIRSR" id="PIRSR000077-4"/>
    </source>
</evidence>
<name>A0A1L9AUY6_9BACT</name>
<proteinExistence type="inferred from homology"/>
<dbReference type="CDD" id="cd02947">
    <property type="entry name" value="TRX_family"/>
    <property type="match status" value="1"/>
</dbReference>
<evidence type="ECO:0000256" key="5">
    <source>
        <dbReference type="ARBA" id="ARBA00023284"/>
    </source>
</evidence>
<dbReference type="PROSITE" id="PS51352">
    <property type="entry name" value="THIOREDOXIN_2"/>
    <property type="match status" value="1"/>
</dbReference>
<dbReference type="PANTHER" id="PTHR45663">
    <property type="entry name" value="GEO12009P1"/>
    <property type="match status" value="1"/>
</dbReference>
<dbReference type="RefSeq" id="WP_071905153.1">
    <property type="nucleotide sequence ID" value="NZ_MPIN01000027.1"/>
</dbReference>
<reference evidence="11 12" key="2">
    <citation type="submission" date="2016-12" db="EMBL/GenBank/DDBJ databases">
        <title>Draft Genome Sequence of Cystobacter ferrugineus Strain Cbfe23.</title>
        <authorList>
            <person name="Akbar S."/>
            <person name="Dowd S.E."/>
            <person name="Stevens D.C."/>
        </authorList>
    </citation>
    <scope>NUCLEOTIDE SEQUENCE [LARGE SCALE GENOMIC DNA]</scope>
    <source>
        <strain evidence="11 12">Cbfe23</strain>
    </source>
</reference>
<dbReference type="GO" id="GO:0005829">
    <property type="term" value="C:cytosol"/>
    <property type="evidence" value="ECO:0007669"/>
    <property type="project" value="TreeGrafter"/>
</dbReference>
<dbReference type="SUPFAM" id="SSF52833">
    <property type="entry name" value="Thioredoxin-like"/>
    <property type="match status" value="1"/>
</dbReference>
<evidence type="ECO:0000313" key="12">
    <source>
        <dbReference type="Proteomes" id="UP000182229"/>
    </source>
</evidence>
<feature type="site" description="Contributes to redox potential value" evidence="8">
    <location>
        <position position="34"/>
    </location>
</feature>
<evidence type="ECO:0000256" key="4">
    <source>
        <dbReference type="ARBA" id="ARBA00023157"/>
    </source>
</evidence>
<keyword evidence="4 9" id="KW-1015">Disulfide bond</keyword>
<keyword evidence="2" id="KW-0813">Transport</keyword>
<dbReference type="AlphaFoldDB" id="A0A1L9AUY6"/>
<comment type="caution">
    <text evidence="11">The sequence shown here is derived from an EMBL/GenBank/DDBJ whole genome shotgun (WGS) entry which is preliminary data.</text>
</comment>
<dbReference type="PROSITE" id="PS00194">
    <property type="entry name" value="THIOREDOXIN_1"/>
    <property type="match status" value="1"/>
</dbReference>
<dbReference type="FunFam" id="3.40.30.10:FF:000001">
    <property type="entry name" value="Thioredoxin"/>
    <property type="match status" value="1"/>
</dbReference>
<dbReference type="PIRSF" id="PIRSF000077">
    <property type="entry name" value="Thioredoxin"/>
    <property type="match status" value="1"/>
</dbReference>
<keyword evidence="5 9" id="KW-0676">Redox-active center</keyword>
<evidence type="ECO:0000256" key="8">
    <source>
        <dbReference type="PIRSR" id="PIRSR000077-1"/>
    </source>
</evidence>
<dbReference type="NCBIfam" id="NF006898">
    <property type="entry name" value="PRK09381.1"/>
    <property type="match status" value="1"/>
</dbReference>
<evidence type="ECO:0000256" key="6">
    <source>
        <dbReference type="NCBIfam" id="TIGR01068"/>
    </source>
</evidence>